<evidence type="ECO:0000256" key="5">
    <source>
        <dbReference type="ARBA" id="ARBA00023163"/>
    </source>
</evidence>
<evidence type="ECO:0000259" key="6">
    <source>
        <dbReference type="Pfam" id="PF07638"/>
    </source>
</evidence>
<dbReference type="EMBL" id="CP089983">
    <property type="protein sequence ID" value="WXB02289.1"/>
    <property type="molecule type" value="Genomic_DNA"/>
</dbReference>
<dbReference type="InterPro" id="IPR013324">
    <property type="entry name" value="RNA_pol_sigma_r3/r4-like"/>
</dbReference>
<dbReference type="Pfam" id="PF07638">
    <property type="entry name" value="Sigma70_ECF"/>
    <property type="match status" value="1"/>
</dbReference>
<keyword evidence="2" id="KW-0805">Transcription regulation</keyword>
<comment type="similarity">
    <text evidence="1">Belongs to the sigma-70 factor family. ECF subfamily.</text>
</comment>
<keyword evidence="4" id="KW-0238">DNA-binding</keyword>
<sequence length="241" mass="28025">MNRAGGDFPTTPPSAVYGVHSVDPALRSRSIQVLARMYWKPIYKYVRLRWRKEPAEAEEITQEFFLRTIDKETFRGYEPRRARFRTFVRVCVDRLVVDLGRHNQAKKRGGGVKLLQLDFKVAEDELGEEASSLPDPEQVFEVEWVRNLLEVAVESLRSSCQRQGKEVHFRVFELFHLKDEADRPSYAEIAEQLGISVRDVNNRLTYARREFRAAVLEALRESTGSQEEMQEEARFVLGVNF</sequence>
<proteinExistence type="inferred from homology"/>
<dbReference type="InterPro" id="IPR039425">
    <property type="entry name" value="RNA_pol_sigma-70-like"/>
</dbReference>
<dbReference type="Proteomes" id="UP001374803">
    <property type="component" value="Chromosome"/>
</dbReference>
<dbReference type="InterPro" id="IPR036388">
    <property type="entry name" value="WH-like_DNA-bd_sf"/>
</dbReference>
<accession>A0ABZ2KUG0</accession>
<keyword evidence="5" id="KW-0804">Transcription</keyword>
<dbReference type="InterPro" id="IPR013325">
    <property type="entry name" value="RNA_pol_sigma_r2"/>
</dbReference>
<dbReference type="RefSeq" id="WP_394831915.1">
    <property type="nucleotide sequence ID" value="NZ_CP089929.1"/>
</dbReference>
<dbReference type="NCBIfam" id="TIGR02937">
    <property type="entry name" value="sigma70-ECF"/>
    <property type="match status" value="1"/>
</dbReference>
<keyword evidence="8" id="KW-1185">Reference proteome</keyword>
<evidence type="ECO:0000313" key="7">
    <source>
        <dbReference type="EMBL" id="WXB02289.1"/>
    </source>
</evidence>
<evidence type="ECO:0000256" key="1">
    <source>
        <dbReference type="ARBA" id="ARBA00010641"/>
    </source>
</evidence>
<keyword evidence="3" id="KW-0731">Sigma factor</keyword>
<dbReference type="Gene3D" id="1.10.10.10">
    <property type="entry name" value="Winged helix-like DNA-binding domain superfamily/Winged helix DNA-binding domain"/>
    <property type="match status" value="1"/>
</dbReference>
<dbReference type="PANTHER" id="PTHR43133">
    <property type="entry name" value="RNA POLYMERASE ECF-TYPE SIGMA FACTO"/>
    <property type="match status" value="1"/>
</dbReference>
<organism evidence="7 8">
    <name type="scientific">Pendulispora rubella</name>
    <dbReference type="NCBI Taxonomy" id="2741070"/>
    <lineage>
        <taxon>Bacteria</taxon>
        <taxon>Pseudomonadati</taxon>
        <taxon>Myxococcota</taxon>
        <taxon>Myxococcia</taxon>
        <taxon>Myxococcales</taxon>
        <taxon>Sorangiineae</taxon>
        <taxon>Pendulisporaceae</taxon>
        <taxon>Pendulispora</taxon>
    </lineage>
</organism>
<dbReference type="InterPro" id="IPR053812">
    <property type="entry name" value="HTH_Sigma70_ECF-like"/>
</dbReference>
<dbReference type="SUPFAM" id="SSF88946">
    <property type="entry name" value="Sigma2 domain of RNA polymerase sigma factors"/>
    <property type="match status" value="1"/>
</dbReference>
<dbReference type="PANTHER" id="PTHR43133:SF8">
    <property type="entry name" value="RNA POLYMERASE SIGMA FACTOR HI_1459-RELATED"/>
    <property type="match status" value="1"/>
</dbReference>
<evidence type="ECO:0000256" key="4">
    <source>
        <dbReference type="ARBA" id="ARBA00023125"/>
    </source>
</evidence>
<dbReference type="SUPFAM" id="SSF88659">
    <property type="entry name" value="Sigma3 and sigma4 domains of RNA polymerase sigma factors"/>
    <property type="match status" value="1"/>
</dbReference>
<protein>
    <submittedName>
        <fullName evidence="7">Sigma-70 family RNA polymerase sigma factor</fullName>
    </submittedName>
</protein>
<name>A0ABZ2KUG0_9BACT</name>
<evidence type="ECO:0000256" key="3">
    <source>
        <dbReference type="ARBA" id="ARBA00023082"/>
    </source>
</evidence>
<gene>
    <name evidence="7" type="ORF">LVJ94_35905</name>
</gene>
<dbReference type="InterPro" id="IPR014284">
    <property type="entry name" value="RNA_pol_sigma-70_dom"/>
</dbReference>
<evidence type="ECO:0000313" key="8">
    <source>
        <dbReference type="Proteomes" id="UP001374803"/>
    </source>
</evidence>
<evidence type="ECO:0000256" key="2">
    <source>
        <dbReference type="ARBA" id="ARBA00023015"/>
    </source>
</evidence>
<feature type="domain" description="RNA polymerase sigma-70 ECF-like HTH" evidence="6">
    <location>
        <begin position="48"/>
        <end position="213"/>
    </location>
</feature>
<reference evidence="7" key="1">
    <citation type="submission" date="2021-12" db="EMBL/GenBank/DDBJ databases">
        <title>Discovery of the Pendulisporaceae a myxobacterial family with distinct sporulation behavior and unique specialized metabolism.</title>
        <authorList>
            <person name="Garcia R."/>
            <person name="Popoff A."/>
            <person name="Bader C.D."/>
            <person name="Loehr J."/>
            <person name="Walesch S."/>
            <person name="Walt C."/>
            <person name="Boldt J."/>
            <person name="Bunk B."/>
            <person name="Haeckl F.J.F.P.J."/>
            <person name="Gunesch A.P."/>
            <person name="Birkelbach J."/>
            <person name="Nuebel U."/>
            <person name="Pietschmann T."/>
            <person name="Bach T."/>
            <person name="Mueller R."/>
        </authorList>
    </citation>
    <scope>NUCLEOTIDE SEQUENCE</scope>
    <source>
        <strain evidence="7">MSr11367</strain>
    </source>
</reference>
<dbReference type="Gene3D" id="1.10.1740.10">
    <property type="match status" value="1"/>
</dbReference>